<evidence type="ECO:0000259" key="1">
    <source>
        <dbReference type="PROSITE" id="PS50943"/>
    </source>
</evidence>
<comment type="caution">
    <text evidence="2">The sequence shown here is derived from an EMBL/GenBank/DDBJ whole genome shotgun (WGS) entry which is preliminary data.</text>
</comment>
<evidence type="ECO:0000313" key="2">
    <source>
        <dbReference type="EMBL" id="MVU81334.1"/>
    </source>
</evidence>
<organism evidence="2 3">
    <name type="scientific">Nocardia terrae</name>
    <dbReference type="NCBI Taxonomy" id="2675851"/>
    <lineage>
        <taxon>Bacteria</taxon>
        <taxon>Bacillati</taxon>
        <taxon>Actinomycetota</taxon>
        <taxon>Actinomycetes</taxon>
        <taxon>Mycobacteriales</taxon>
        <taxon>Nocardiaceae</taxon>
        <taxon>Nocardia</taxon>
    </lineage>
</organism>
<proteinExistence type="predicted"/>
<dbReference type="Pfam" id="PF01381">
    <property type="entry name" value="HTH_3"/>
    <property type="match status" value="1"/>
</dbReference>
<dbReference type="SUPFAM" id="SSF47413">
    <property type="entry name" value="lambda repressor-like DNA-binding domains"/>
    <property type="match status" value="1"/>
</dbReference>
<dbReference type="PROSITE" id="PS50943">
    <property type="entry name" value="HTH_CROC1"/>
    <property type="match status" value="1"/>
</dbReference>
<dbReference type="EMBL" id="WRPP01000006">
    <property type="protein sequence ID" value="MVU81334.1"/>
    <property type="molecule type" value="Genomic_DNA"/>
</dbReference>
<dbReference type="InterPro" id="IPR001387">
    <property type="entry name" value="Cro/C1-type_HTH"/>
</dbReference>
<dbReference type="AlphaFoldDB" id="A0A7K1V3Z5"/>
<protein>
    <submittedName>
        <fullName evidence="2">Helix-turn-helix domain-containing protein</fullName>
    </submittedName>
</protein>
<name>A0A7K1V3Z5_9NOCA</name>
<dbReference type="Proteomes" id="UP000466794">
    <property type="component" value="Unassembled WGS sequence"/>
</dbReference>
<dbReference type="Gene3D" id="1.10.260.40">
    <property type="entry name" value="lambda repressor-like DNA-binding domains"/>
    <property type="match status" value="1"/>
</dbReference>
<sequence length="163" mass="17032">MDDGNLQGVDSLAHRLNALFASTASSRGRGLSNNEVAAVIKTANPEIRVSGAYLSALRSGRRARPSMELLMALAEYFDVSILDIAGSPGSGSKAQGASDEVSELAARLNELGVRRIALRAVGLNEDSVSTVTAVLDHVRKLQGLPAVGDYEDTETNGVASPPQ</sequence>
<dbReference type="InterPro" id="IPR010982">
    <property type="entry name" value="Lambda_DNA-bd_dom_sf"/>
</dbReference>
<dbReference type="RefSeq" id="WP_157390929.1">
    <property type="nucleotide sequence ID" value="NZ_WRPP01000006.1"/>
</dbReference>
<reference evidence="2 3" key="1">
    <citation type="submission" date="2019-12" db="EMBL/GenBank/DDBJ databases">
        <title>Nocardia sp. nov. ET3-3 isolated from soil.</title>
        <authorList>
            <person name="Kanchanasin P."/>
            <person name="Tanasupawat S."/>
            <person name="Yuki M."/>
            <person name="Kudo T."/>
        </authorList>
    </citation>
    <scope>NUCLEOTIDE SEQUENCE [LARGE SCALE GENOMIC DNA]</scope>
    <source>
        <strain evidence="2 3">ET3-3</strain>
    </source>
</reference>
<dbReference type="GO" id="GO:0003677">
    <property type="term" value="F:DNA binding"/>
    <property type="evidence" value="ECO:0007669"/>
    <property type="project" value="InterPro"/>
</dbReference>
<keyword evidence="3" id="KW-1185">Reference proteome</keyword>
<gene>
    <name evidence="2" type="ORF">GPX89_29340</name>
</gene>
<dbReference type="CDD" id="cd00093">
    <property type="entry name" value="HTH_XRE"/>
    <property type="match status" value="1"/>
</dbReference>
<evidence type="ECO:0000313" key="3">
    <source>
        <dbReference type="Proteomes" id="UP000466794"/>
    </source>
</evidence>
<feature type="domain" description="HTH cro/C1-type" evidence="1">
    <location>
        <begin position="49"/>
        <end position="84"/>
    </location>
</feature>
<accession>A0A7K1V3Z5</accession>